<dbReference type="OrthoDB" id="9788687at2"/>
<keyword evidence="2" id="KW-0695">RNA-directed DNA polymerase</keyword>
<dbReference type="Pfam" id="PF00078">
    <property type="entry name" value="RVT_1"/>
    <property type="match status" value="1"/>
</dbReference>
<dbReference type="CDD" id="cd01651">
    <property type="entry name" value="RT_G2_intron"/>
    <property type="match status" value="1"/>
</dbReference>
<dbReference type="InterPro" id="IPR051083">
    <property type="entry name" value="GrpII_Intron_Splice-Mob/Def"/>
</dbReference>
<name>A0A2Y9BKH3_9FIRM</name>
<sequence length="416" mass="47862">MKMYTTPDKASRWEDINFKMAEQKVKKLQKRIAVAFGNDDFDKVALLQNMIIHSFYAKALAVKIVTSNRGRYTAGIDNVVWITPEEKFDAIYNLSRRGYKAMPLKRIFIPKSNGDMRPLSIPTMKDRAMQTLYKFVLEPIAEFTGDMDSYGFRLNRSAKDAVVRYIDILLNFPYLKWVMKTDIKSCFDNISHEWVMKHIPMDKEILLKFLKCGYMSHSVYHPTEKGVPQGGSISNVICNMVLDGLEICLDDHFGSSLYMIRYADDIVIVADSQKILVQSVVAVIEHFLLERGLQLSQEKTMVSHVENGIIFLGFEIYRENKVVVCVPARKSVTSLMSKVDCILSAVSKVYFDKIPDEILWKLCNSLKLVIRGWLNYYADIVTTQSLRDVKYELVSQVNKSTGDNRIAEFIKKLFKK</sequence>
<comment type="caution">
    <text evidence="2">The sequence shown here is derived from an EMBL/GenBank/DDBJ whole genome shotgun (WGS) entry which is preliminary data.</text>
</comment>
<feature type="domain" description="Reverse transcriptase" evidence="1">
    <location>
        <begin position="90"/>
        <end position="316"/>
    </location>
</feature>
<evidence type="ECO:0000259" key="1">
    <source>
        <dbReference type="PROSITE" id="PS50878"/>
    </source>
</evidence>
<dbReference type="GO" id="GO:0003964">
    <property type="term" value="F:RNA-directed DNA polymerase activity"/>
    <property type="evidence" value="ECO:0007669"/>
    <property type="project" value="UniProtKB-KW"/>
</dbReference>
<dbReference type="EMBL" id="QGDL01000007">
    <property type="protein sequence ID" value="PWJ29077.1"/>
    <property type="molecule type" value="Genomic_DNA"/>
</dbReference>
<gene>
    <name evidence="2" type="ORF">A8806_107226</name>
</gene>
<organism evidence="2 3">
    <name type="scientific">Faecalicatena orotica</name>
    <dbReference type="NCBI Taxonomy" id="1544"/>
    <lineage>
        <taxon>Bacteria</taxon>
        <taxon>Bacillati</taxon>
        <taxon>Bacillota</taxon>
        <taxon>Clostridia</taxon>
        <taxon>Lachnospirales</taxon>
        <taxon>Lachnospiraceae</taxon>
        <taxon>Faecalicatena</taxon>
    </lineage>
</organism>
<evidence type="ECO:0000313" key="3">
    <source>
        <dbReference type="Proteomes" id="UP000245845"/>
    </source>
</evidence>
<dbReference type="Proteomes" id="UP000245845">
    <property type="component" value="Unassembled WGS sequence"/>
</dbReference>
<dbReference type="PANTHER" id="PTHR34047">
    <property type="entry name" value="NUCLEAR INTRON MATURASE 1, MITOCHONDRIAL-RELATED"/>
    <property type="match status" value="1"/>
</dbReference>
<protein>
    <submittedName>
        <fullName evidence="2">RNA-directed DNA polymerase</fullName>
    </submittedName>
</protein>
<reference evidence="2 3" key="1">
    <citation type="submission" date="2018-05" db="EMBL/GenBank/DDBJ databases">
        <title>The Hungate 1000. A catalogue of reference genomes from the rumen microbiome.</title>
        <authorList>
            <person name="Kelly W."/>
        </authorList>
    </citation>
    <scope>NUCLEOTIDE SEQUENCE [LARGE SCALE GENOMIC DNA]</scope>
    <source>
        <strain evidence="2 3">NLAE-zl-C242</strain>
    </source>
</reference>
<dbReference type="Gene3D" id="3.30.70.270">
    <property type="match status" value="1"/>
</dbReference>
<accession>A0A2Y9BKH3</accession>
<dbReference type="PROSITE" id="PS50878">
    <property type="entry name" value="RT_POL"/>
    <property type="match status" value="1"/>
</dbReference>
<dbReference type="InterPro" id="IPR025960">
    <property type="entry name" value="RVT_N"/>
</dbReference>
<evidence type="ECO:0000313" key="2">
    <source>
        <dbReference type="EMBL" id="PWJ29077.1"/>
    </source>
</evidence>
<dbReference type="InterPro" id="IPR000477">
    <property type="entry name" value="RT_dom"/>
</dbReference>
<keyword evidence="2" id="KW-0548">Nucleotidyltransferase</keyword>
<dbReference type="SUPFAM" id="SSF56672">
    <property type="entry name" value="DNA/RNA polymerases"/>
    <property type="match status" value="1"/>
</dbReference>
<dbReference type="RefSeq" id="WP_109731609.1">
    <property type="nucleotide sequence ID" value="NZ_BAAACK010000011.1"/>
</dbReference>
<dbReference type="PANTHER" id="PTHR34047:SF8">
    <property type="entry name" value="PROTEIN YKFC"/>
    <property type="match status" value="1"/>
</dbReference>
<dbReference type="InterPro" id="IPR043502">
    <property type="entry name" value="DNA/RNA_pol_sf"/>
</dbReference>
<dbReference type="InterPro" id="IPR043128">
    <property type="entry name" value="Rev_trsase/Diguanyl_cyclase"/>
</dbReference>
<proteinExistence type="predicted"/>
<keyword evidence="3" id="KW-1185">Reference proteome</keyword>
<dbReference type="Pfam" id="PF13655">
    <property type="entry name" value="RVT_N"/>
    <property type="match status" value="1"/>
</dbReference>
<dbReference type="AlphaFoldDB" id="A0A2Y9BKH3"/>
<keyword evidence="2" id="KW-0808">Transferase</keyword>